<comment type="caution">
    <text evidence="12">The sequence shown here is derived from an EMBL/GenBank/DDBJ whole genome shotgun (WGS) entry which is preliminary data.</text>
</comment>
<feature type="active site" description="Proton donor" evidence="7">
    <location>
        <position position="190"/>
    </location>
</feature>
<evidence type="ECO:0000256" key="7">
    <source>
        <dbReference type="PIRSR" id="PIRSR001341-1"/>
    </source>
</evidence>
<dbReference type="Pfam" id="PF02329">
    <property type="entry name" value="HDC"/>
    <property type="match status" value="1"/>
</dbReference>
<dbReference type="InterPro" id="IPR016105">
    <property type="entry name" value="Pyr-dep_his/arg-deCO2ase_sand"/>
</dbReference>
<evidence type="ECO:0000256" key="8">
    <source>
        <dbReference type="PIRSR" id="PIRSR001341-2"/>
    </source>
</evidence>
<evidence type="ECO:0000256" key="1">
    <source>
        <dbReference type="ARBA" id="ARBA00001928"/>
    </source>
</evidence>
<keyword evidence="3" id="KW-0210">Decarboxylase</keyword>
<evidence type="ECO:0000256" key="11">
    <source>
        <dbReference type="PIRSR" id="PIRSR001341-5"/>
    </source>
</evidence>
<evidence type="ECO:0000256" key="5">
    <source>
        <dbReference type="ARBA" id="ARBA00023317"/>
    </source>
</evidence>
<evidence type="ECO:0000313" key="13">
    <source>
        <dbReference type="Proteomes" id="UP000231259"/>
    </source>
</evidence>
<sequence length="297" mass="31922">MAHIPDLRARDVVNNAIGPFPKNCAGYMNPPVGGYGYIAALKLSIGTVVADMDEGLDGIVSYDRAECEDAYIGQINMLTASSFCGVNGAVWGYDLARHDDLANGLIQPKMVLPRHDGVPVPIMPLDPLLDAAYRLFGSRDERRFSPLPGAMVVCANKSQTINPKVETTVWCALAIAIAEDRSSTANLFIEDASDTETTGPAPLEEIERNIALSILRCGRDQGVAYREIFIGSKALTIPHGHVGCALACAPYVTLPPAAIPPGCEPGDLTEMTLSMWENQLGLTPMRPYPGVYRAFSD</sequence>
<evidence type="ECO:0000256" key="2">
    <source>
        <dbReference type="ARBA" id="ARBA00012320"/>
    </source>
</evidence>
<dbReference type="PIRSF" id="PIRSF001341">
    <property type="entry name" value="His_decarboxylas"/>
    <property type="match status" value="1"/>
</dbReference>
<reference evidence="12 13" key="1">
    <citation type="submission" date="2013-09" db="EMBL/GenBank/DDBJ databases">
        <title>Genome sequencing of Phaeobacter antarcticus sp. nov. SM1211.</title>
        <authorList>
            <person name="Zhang X.-Y."/>
            <person name="Liu C."/>
            <person name="Chen X.-L."/>
            <person name="Xie B.-B."/>
            <person name="Qin Q.-L."/>
            <person name="Rong J.-C."/>
            <person name="Zhang Y.-Z."/>
        </authorList>
    </citation>
    <scope>NUCLEOTIDE SEQUENCE [LARGE SCALE GENOMIC DNA]</scope>
    <source>
        <strain evidence="12 13">SM1211</strain>
    </source>
</reference>
<dbReference type="InterPro" id="IPR003427">
    <property type="entry name" value="His_de-COase_proenz"/>
</dbReference>
<feature type="binding site" evidence="8">
    <location>
        <position position="63"/>
    </location>
    <ligand>
        <name>substrate</name>
    </ligand>
</feature>
<dbReference type="SUPFAM" id="SSF56271">
    <property type="entry name" value="Pyruvoyl-dependent histidine and arginine decarboxylases"/>
    <property type="match status" value="1"/>
</dbReference>
<dbReference type="GO" id="GO:0006547">
    <property type="term" value="P:L-histidine metabolic process"/>
    <property type="evidence" value="ECO:0007669"/>
    <property type="project" value="InterPro"/>
</dbReference>
<organism evidence="12 13">
    <name type="scientific">Puniceibacterium antarcticum</name>
    <dbReference type="NCBI Taxonomy" id="1206336"/>
    <lineage>
        <taxon>Bacteria</taxon>
        <taxon>Pseudomonadati</taxon>
        <taxon>Pseudomonadota</taxon>
        <taxon>Alphaproteobacteria</taxon>
        <taxon>Rhodobacterales</taxon>
        <taxon>Paracoccaceae</taxon>
        <taxon>Puniceibacterium</taxon>
    </lineage>
</organism>
<dbReference type="Gene3D" id="3.50.20.10">
    <property type="entry name" value="Pyruvoyl-Dependent Histidine Decarboxylase, subunit B"/>
    <property type="match status" value="1"/>
</dbReference>
<accession>A0A2G8RIJ7</accession>
<evidence type="ECO:0000313" key="12">
    <source>
        <dbReference type="EMBL" id="PIL21370.1"/>
    </source>
</evidence>
<dbReference type="SFLD" id="SFLDS00055">
    <property type="entry name" value="Pyruvoyl-Dependent_Histidine/A"/>
    <property type="match status" value="1"/>
</dbReference>
<keyword evidence="4" id="KW-0456">Lyase</keyword>
<protein>
    <recommendedName>
        <fullName evidence="2">histidine decarboxylase</fullName>
        <ecNumber evidence="2">4.1.1.22</ecNumber>
    </recommendedName>
</protein>
<evidence type="ECO:0000256" key="4">
    <source>
        <dbReference type="ARBA" id="ARBA00023239"/>
    </source>
</evidence>
<dbReference type="EMBL" id="AWWI01000042">
    <property type="protein sequence ID" value="PIL21370.1"/>
    <property type="molecule type" value="Genomic_DNA"/>
</dbReference>
<evidence type="ECO:0000256" key="9">
    <source>
        <dbReference type="PIRSR" id="PIRSR001341-3"/>
    </source>
</evidence>
<keyword evidence="5" id="KW-0670">Pyruvate</keyword>
<name>A0A2G8RIJ7_9RHOB</name>
<evidence type="ECO:0000256" key="10">
    <source>
        <dbReference type="PIRSR" id="PIRSR001341-4"/>
    </source>
</evidence>
<dbReference type="InterPro" id="IPR016106">
    <property type="entry name" value="Pyr-dep_his-deCO2ase_N"/>
</dbReference>
<gene>
    <name evidence="12" type="ORF">P775_05100</name>
</gene>
<evidence type="ECO:0000256" key="3">
    <source>
        <dbReference type="ARBA" id="ARBA00022793"/>
    </source>
</evidence>
<evidence type="ECO:0000256" key="6">
    <source>
        <dbReference type="ARBA" id="ARBA00047889"/>
    </source>
</evidence>
<proteinExistence type="predicted"/>
<dbReference type="GO" id="GO:0004398">
    <property type="term" value="F:histidine decarboxylase activity"/>
    <property type="evidence" value="ECO:0007669"/>
    <property type="project" value="UniProtKB-EC"/>
</dbReference>
<feature type="chain" id="PRO_5036523796" description="Histidine decarboxylase alpha chain" evidence="11">
    <location>
        <begin position="82"/>
        <end position="297"/>
    </location>
</feature>
<feature type="binding site" evidence="8">
    <location>
        <position position="81"/>
    </location>
    <ligand>
        <name>substrate</name>
    </ligand>
</feature>
<dbReference type="Gene3D" id="4.10.510.10">
    <property type="entry name" value="Pyruvoyl-Dependent Histidine Decarboxylas, subunit A"/>
    <property type="match status" value="1"/>
</dbReference>
<dbReference type="RefSeq" id="WP_218967627.1">
    <property type="nucleotide sequence ID" value="NZ_AWWI01000042.1"/>
</dbReference>
<dbReference type="AlphaFoldDB" id="A0A2G8RIJ7"/>
<dbReference type="EC" id="4.1.1.22" evidence="2"/>
<feature type="site" description="Cleavage (non-hydrolytic)" evidence="9">
    <location>
        <begin position="81"/>
        <end position="82"/>
    </location>
</feature>
<comment type="catalytic activity">
    <reaction evidence="6">
        <text>L-histidine + H(+) = histamine + CO2</text>
        <dbReference type="Rhea" id="RHEA:20840"/>
        <dbReference type="ChEBI" id="CHEBI:15378"/>
        <dbReference type="ChEBI" id="CHEBI:16526"/>
        <dbReference type="ChEBI" id="CHEBI:57595"/>
        <dbReference type="ChEBI" id="CHEBI:58432"/>
        <dbReference type="EC" id="4.1.1.22"/>
    </reaction>
</comment>
<keyword evidence="13" id="KW-1185">Reference proteome</keyword>
<dbReference type="InterPro" id="IPR016104">
    <property type="entry name" value="Pyr-dep_his/arg-deCO2ase"/>
</dbReference>
<feature type="modified residue" description="Pyruvic acid (Ser)" evidence="10">
    <location>
        <position position="82"/>
    </location>
</feature>
<dbReference type="Proteomes" id="UP000231259">
    <property type="component" value="Unassembled WGS sequence"/>
</dbReference>
<comment type="cofactor">
    <cofactor evidence="1">
        <name>pyruvate</name>
        <dbReference type="ChEBI" id="CHEBI:15361"/>
    </cofactor>
</comment>
<feature type="chain" id="PRO_5036523797" description="Histidine decarboxylase beta chain" evidence="11">
    <location>
        <begin position="1"/>
        <end position="81"/>
    </location>
</feature>